<organism evidence="2 3">
    <name type="scientific">Serendipita vermifera MAFF 305830</name>
    <dbReference type="NCBI Taxonomy" id="933852"/>
    <lineage>
        <taxon>Eukaryota</taxon>
        <taxon>Fungi</taxon>
        <taxon>Dikarya</taxon>
        <taxon>Basidiomycota</taxon>
        <taxon>Agaricomycotina</taxon>
        <taxon>Agaricomycetes</taxon>
        <taxon>Sebacinales</taxon>
        <taxon>Serendipitaceae</taxon>
        <taxon>Serendipita</taxon>
    </lineage>
</organism>
<reference evidence="3" key="2">
    <citation type="submission" date="2015-01" db="EMBL/GenBank/DDBJ databases">
        <title>Evolutionary Origins and Diversification of the Mycorrhizal Mutualists.</title>
        <authorList>
            <consortium name="DOE Joint Genome Institute"/>
            <consortium name="Mycorrhizal Genomics Consortium"/>
            <person name="Kohler A."/>
            <person name="Kuo A."/>
            <person name="Nagy L.G."/>
            <person name="Floudas D."/>
            <person name="Copeland A."/>
            <person name="Barry K.W."/>
            <person name="Cichocki N."/>
            <person name="Veneault-Fourrey C."/>
            <person name="LaButti K."/>
            <person name="Lindquist E.A."/>
            <person name="Lipzen A."/>
            <person name="Lundell T."/>
            <person name="Morin E."/>
            <person name="Murat C."/>
            <person name="Riley R."/>
            <person name="Ohm R."/>
            <person name="Sun H."/>
            <person name="Tunlid A."/>
            <person name="Henrissat B."/>
            <person name="Grigoriev I.V."/>
            <person name="Hibbett D.S."/>
            <person name="Martin F."/>
        </authorList>
    </citation>
    <scope>NUCLEOTIDE SEQUENCE [LARGE SCALE GENOMIC DNA]</scope>
    <source>
        <strain evidence="3">MAFF 305830</strain>
    </source>
</reference>
<evidence type="ECO:0000256" key="1">
    <source>
        <dbReference type="SAM" id="MobiDB-lite"/>
    </source>
</evidence>
<evidence type="ECO:0000313" key="2">
    <source>
        <dbReference type="EMBL" id="KIM29345.1"/>
    </source>
</evidence>
<gene>
    <name evidence="2" type="ORF">M408DRAFT_122547</name>
</gene>
<protein>
    <submittedName>
        <fullName evidence="2">Uncharacterized protein</fullName>
    </submittedName>
</protein>
<dbReference type="Proteomes" id="UP000054097">
    <property type="component" value="Unassembled WGS sequence"/>
</dbReference>
<evidence type="ECO:0000313" key="3">
    <source>
        <dbReference type="Proteomes" id="UP000054097"/>
    </source>
</evidence>
<name>A0A0C3AXT0_SERVB</name>
<dbReference type="HOGENOM" id="CLU_2334943_0_0_1"/>
<dbReference type="EMBL" id="KN824289">
    <property type="protein sequence ID" value="KIM29345.1"/>
    <property type="molecule type" value="Genomic_DNA"/>
</dbReference>
<sequence length="98" mass="10839">MNRSPNHTLNDVLFRIYNFSRSHPMIPGPQKLQHVLGNPSPLYAYGPIGSIRFRAIVKQRTSSEKILWNSLQPLHSIASDPGANANSVDGYGLAPQES</sequence>
<dbReference type="AlphaFoldDB" id="A0A0C3AXT0"/>
<accession>A0A0C3AXT0</accession>
<feature type="region of interest" description="Disordered" evidence="1">
    <location>
        <begin position="78"/>
        <end position="98"/>
    </location>
</feature>
<reference evidence="2 3" key="1">
    <citation type="submission" date="2014-04" db="EMBL/GenBank/DDBJ databases">
        <authorList>
            <consortium name="DOE Joint Genome Institute"/>
            <person name="Kuo A."/>
            <person name="Zuccaro A."/>
            <person name="Kohler A."/>
            <person name="Nagy L.G."/>
            <person name="Floudas D."/>
            <person name="Copeland A."/>
            <person name="Barry K.W."/>
            <person name="Cichocki N."/>
            <person name="Veneault-Fourrey C."/>
            <person name="LaButti K."/>
            <person name="Lindquist E.A."/>
            <person name="Lipzen A."/>
            <person name="Lundell T."/>
            <person name="Morin E."/>
            <person name="Murat C."/>
            <person name="Sun H."/>
            <person name="Tunlid A."/>
            <person name="Henrissat B."/>
            <person name="Grigoriev I.V."/>
            <person name="Hibbett D.S."/>
            <person name="Martin F."/>
            <person name="Nordberg H.P."/>
            <person name="Cantor M.N."/>
            <person name="Hua S.X."/>
        </authorList>
    </citation>
    <scope>NUCLEOTIDE SEQUENCE [LARGE SCALE GENOMIC DNA]</scope>
    <source>
        <strain evidence="2 3">MAFF 305830</strain>
    </source>
</reference>
<proteinExistence type="predicted"/>
<keyword evidence="3" id="KW-1185">Reference proteome</keyword>